<reference evidence="6" key="1">
    <citation type="submission" date="2020-10" db="EMBL/GenBank/DDBJ databases">
        <authorList>
            <person name="Gilroy R."/>
        </authorList>
    </citation>
    <scope>NUCLEOTIDE SEQUENCE</scope>
    <source>
        <strain evidence="6">ChiSxjej2B14-6234</strain>
    </source>
</reference>
<protein>
    <submittedName>
        <fullName evidence="6">Alkaline phosphatase</fullName>
    </submittedName>
</protein>
<comment type="caution">
    <text evidence="6">The sequence shown here is derived from an EMBL/GenBank/DDBJ whole genome shotgun (WGS) entry which is preliminary data.</text>
</comment>
<dbReference type="Pfam" id="PF00245">
    <property type="entry name" value="Alk_phosphatase"/>
    <property type="match status" value="1"/>
</dbReference>
<keyword evidence="3" id="KW-0479">Metal-binding</keyword>
<dbReference type="SMART" id="SM00098">
    <property type="entry name" value="alkPPc"/>
    <property type="match status" value="1"/>
</dbReference>
<dbReference type="AlphaFoldDB" id="A0A9D0Z980"/>
<feature type="binding site" evidence="3">
    <location>
        <position position="147"/>
    </location>
    <ligand>
        <name>Mg(2+)</name>
        <dbReference type="ChEBI" id="CHEBI:18420"/>
    </ligand>
</feature>
<dbReference type="Gene3D" id="3.40.720.10">
    <property type="entry name" value="Alkaline Phosphatase, subunit A"/>
    <property type="match status" value="1"/>
</dbReference>
<dbReference type="CDD" id="cd16012">
    <property type="entry name" value="ALP"/>
    <property type="match status" value="1"/>
</dbReference>
<feature type="binding site" evidence="3">
    <location>
        <position position="328"/>
    </location>
    <ligand>
        <name>Zn(2+)</name>
        <dbReference type="ChEBI" id="CHEBI:29105"/>
        <label>2</label>
    </ligand>
</feature>
<evidence type="ECO:0000256" key="3">
    <source>
        <dbReference type="PIRSR" id="PIRSR601952-2"/>
    </source>
</evidence>
<feature type="chain" id="PRO_5038810785" evidence="5">
    <location>
        <begin position="24"/>
        <end position="494"/>
    </location>
</feature>
<proteinExistence type="inferred from homology"/>
<feature type="binding site" evidence="3">
    <location>
        <position position="149"/>
    </location>
    <ligand>
        <name>Mg(2+)</name>
        <dbReference type="ChEBI" id="CHEBI:18420"/>
    </ligand>
</feature>
<evidence type="ECO:0000256" key="5">
    <source>
        <dbReference type="SAM" id="SignalP"/>
    </source>
</evidence>
<evidence type="ECO:0000256" key="1">
    <source>
        <dbReference type="ARBA" id="ARBA00022553"/>
    </source>
</evidence>
<dbReference type="PANTHER" id="PTHR11596:SF5">
    <property type="entry name" value="ALKALINE PHOSPHATASE"/>
    <property type="match status" value="1"/>
</dbReference>
<dbReference type="SUPFAM" id="SSF53649">
    <property type="entry name" value="Alkaline phosphatase-like"/>
    <property type="match status" value="1"/>
</dbReference>
<keyword evidence="3" id="KW-0460">Magnesium</keyword>
<dbReference type="Gene3D" id="1.10.60.40">
    <property type="match status" value="1"/>
</dbReference>
<evidence type="ECO:0000313" key="6">
    <source>
        <dbReference type="EMBL" id="HIQ71303.1"/>
    </source>
</evidence>
<keyword evidence="5" id="KW-0732">Signal</keyword>
<accession>A0A9D0Z980</accession>
<feature type="binding site" evidence="3">
    <location>
        <position position="284"/>
    </location>
    <ligand>
        <name>Zn(2+)</name>
        <dbReference type="ChEBI" id="CHEBI:29105"/>
        <label>2</label>
    </ligand>
</feature>
<evidence type="ECO:0000256" key="2">
    <source>
        <dbReference type="PIRSR" id="PIRSR601952-1"/>
    </source>
</evidence>
<dbReference type="Proteomes" id="UP000886887">
    <property type="component" value="Unassembled WGS sequence"/>
</dbReference>
<comment type="cofactor">
    <cofactor evidence="3">
        <name>Zn(2+)</name>
        <dbReference type="ChEBI" id="CHEBI:29105"/>
    </cofactor>
    <text evidence="3">Binds 2 Zn(2+) ions.</text>
</comment>
<dbReference type="PANTHER" id="PTHR11596">
    <property type="entry name" value="ALKALINE PHOSPHATASE"/>
    <property type="match status" value="1"/>
</dbReference>
<organism evidence="6 7">
    <name type="scientific">Candidatus Onthenecus intestinigallinarum</name>
    <dbReference type="NCBI Taxonomy" id="2840875"/>
    <lineage>
        <taxon>Bacteria</taxon>
        <taxon>Bacillati</taxon>
        <taxon>Bacillota</taxon>
        <taxon>Clostridia</taxon>
        <taxon>Eubacteriales</taxon>
        <taxon>Candidatus Onthenecus</taxon>
    </lineage>
</organism>
<dbReference type="InterPro" id="IPR017850">
    <property type="entry name" value="Alkaline_phosphatase_core_sf"/>
</dbReference>
<gene>
    <name evidence="6" type="ORF">IAB73_03715</name>
</gene>
<sequence>MIRKMLSAMLCVALLLAGCIAQAQDAVEAPDVPKYVFMFIGDGQGLPQINATQYYLGTLANPDAAMPTPQALSFTQFPYTGIMTTYDATSFCPDSASTATSMASGHKTLSGVINYDTELTEPFKLITEYAKEAGRKIGVVTSVSLDHATPAAYYAKVTSRKDMYGIAVQGLTGTTLDYLAGGGYAQPTGAEGDQQDVLAIAEENGWNIANTNEAIRALNADSGKTLAIAPDLAGDAAMQWEIDRLNTEAAGGDSLSLAEMVEAGIRVLDNENGFFMMTEGGKVDWSCHANDAMTSIYETIAFADAVQVAIDFAAEHPEETLIIVTGDHETGGLTIGFAATAYDTHFQYLANQKVSYEAFDAQIAAMREAGASLEDALAAIETNYGLTTAEGQDLTLTADELERIEAAYALSMTAPEDRELGDAEALAYGGYEPLSMAVCHILNNKAGVAFTSYSHTGLQIPIYAMGVNAELFAGAYDNCDIFTHTMQAMGLTQE</sequence>
<keyword evidence="1" id="KW-0597">Phosphoprotein</keyword>
<feature type="binding site" evidence="3">
    <location>
        <position position="42"/>
    </location>
    <ligand>
        <name>Mg(2+)</name>
        <dbReference type="ChEBI" id="CHEBI:18420"/>
    </ligand>
</feature>
<dbReference type="GO" id="GO:0046872">
    <property type="term" value="F:metal ion binding"/>
    <property type="evidence" value="ECO:0007669"/>
    <property type="project" value="UniProtKB-KW"/>
</dbReference>
<evidence type="ECO:0000313" key="7">
    <source>
        <dbReference type="Proteomes" id="UP000886887"/>
    </source>
</evidence>
<dbReference type="EMBL" id="DVFJ01000009">
    <property type="protein sequence ID" value="HIQ71303.1"/>
    <property type="molecule type" value="Genomic_DNA"/>
</dbReference>
<feature type="active site" description="Phosphoserine intermediate" evidence="2">
    <location>
        <position position="95"/>
    </location>
</feature>
<dbReference type="GO" id="GO:0004035">
    <property type="term" value="F:alkaline phosphatase activity"/>
    <property type="evidence" value="ECO:0007669"/>
    <property type="project" value="TreeGrafter"/>
</dbReference>
<reference evidence="6" key="2">
    <citation type="journal article" date="2021" name="PeerJ">
        <title>Extensive microbial diversity within the chicken gut microbiome revealed by metagenomics and culture.</title>
        <authorList>
            <person name="Gilroy R."/>
            <person name="Ravi A."/>
            <person name="Getino M."/>
            <person name="Pursley I."/>
            <person name="Horton D.L."/>
            <person name="Alikhan N.F."/>
            <person name="Baker D."/>
            <person name="Gharbi K."/>
            <person name="Hall N."/>
            <person name="Watson M."/>
            <person name="Adriaenssens E.M."/>
            <person name="Foster-Nyarko E."/>
            <person name="Jarju S."/>
            <person name="Secka A."/>
            <person name="Antonio M."/>
            <person name="Oren A."/>
            <person name="Chaudhuri R.R."/>
            <person name="La Ragione R."/>
            <person name="Hildebrand F."/>
            <person name="Pallen M.J."/>
        </authorList>
    </citation>
    <scope>NUCLEOTIDE SEQUENCE</scope>
    <source>
        <strain evidence="6">ChiSxjej2B14-6234</strain>
    </source>
</reference>
<feature type="binding site" evidence="3">
    <location>
        <position position="327"/>
    </location>
    <ligand>
        <name>Zn(2+)</name>
        <dbReference type="ChEBI" id="CHEBI:29105"/>
        <label>2</label>
    </ligand>
</feature>
<feature type="binding site" evidence="3">
    <location>
        <position position="288"/>
    </location>
    <ligand>
        <name>Zn(2+)</name>
        <dbReference type="ChEBI" id="CHEBI:29105"/>
        <label>2</label>
    </ligand>
</feature>
<feature type="binding site" evidence="3">
    <location>
        <position position="42"/>
    </location>
    <ligand>
        <name>Zn(2+)</name>
        <dbReference type="ChEBI" id="CHEBI:29105"/>
        <label>2</label>
    </ligand>
</feature>
<feature type="binding site" evidence="3">
    <location>
        <position position="455"/>
    </location>
    <ligand>
        <name>Zn(2+)</name>
        <dbReference type="ChEBI" id="CHEBI:29105"/>
        <label>2</label>
    </ligand>
</feature>
<name>A0A9D0Z980_9FIRM</name>
<dbReference type="PROSITE" id="PS51257">
    <property type="entry name" value="PROKAR_LIPOPROTEIN"/>
    <property type="match status" value="1"/>
</dbReference>
<comment type="cofactor">
    <cofactor evidence="3">
        <name>Mg(2+)</name>
        <dbReference type="ChEBI" id="CHEBI:18420"/>
    </cofactor>
    <text evidence="3">Binds 1 Mg(2+) ion.</text>
</comment>
<feature type="signal peptide" evidence="5">
    <location>
        <begin position="1"/>
        <end position="23"/>
    </location>
</feature>
<keyword evidence="3" id="KW-0862">Zinc</keyword>
<dbReference type="PRINTS" id="PR00113">
    <property type="entry name" value="ALKPHPHTASE"/>
</dbReference>
<comment type="similarity">
    <text evidence="4">Belongs to the alkaline phosphatase family.</text>
</comment>
<feature type="binding site" evidence="3">
    <location>
        <position position="279"/>
    </location>
    <ligand>
        <name>Mg(2+)</name>
        <dbReference type="ChEBI" id="CHEBI:18420"/>
    </ligand>
</feature>
<dbReference type="InterPro" id="IPR001952">
    <property type="entry name" value="Alkaline_phosphatase"/>
</dbReference>
<evidence type="ECO:0000256" key="4">
    <source>
        <dbReference type="RuleBase" id="RU003946"/>
    </source>
</evidence>